<evidence type="ECO:0000256" key="3">
    <source>
        <dbReference type="SAM" id="MobiDB-lite"/>
    </source>
</evidence>
<dbReference type="KEGG" id="hcq:109532630"/>
<feature type="region of interest" description="Disordered" evidence="3">
    <location>
        <begin position="1"/>
        <end position="26"/>
    </location>
</feature>
<organism evidence="4 5">
    <name type="scientific">Hippocampus comes</name>
    <name type="common">Tiger tail seahorse</name>
    <dbReference type="NCBI Taxonomy" id="109280"/>
    <lineage>
        <taxon>Eukaryota</taxon>
        <taxon>Metazoa</taxon>
        <taxon>Chordata</taxon>
        <taxon>Craniata</taxon>
        <taxon>Vertebrata</taxon>
        <taxon>Euteleostomi</taxon>
        <taxon>Actinopterygii</taxon>
        <taxon>Neopterygii</taxon>
        <taxon>Teleostei</taxon>
        <taxon>Neoteleostei</taxon>
        <taxon>Acanthomorphata</taxon>
        <taxon>Syngnathiaria</taxon>
        <taxon>Syngnathiformes</taxon>
        <taxon>Syngnathoidei</taxon>
        <taxon>Syngnathidae</taxon>
        <taxon>Hippocampus</taxon>
    </lineage>
</organism>
<dbReference type="PANTHER" id="PTHR14965:SF1">
    <property type="entry name" value="APOPTOSIS FACILITATOR BCL-2-LIKE PROTEIN 14"/>
    <property type="match status" value="1"/>
</dbReference>
<feature type="compositionally biased region" description="Basic and acidic residues" evidence="3">
    <location>
        <begin position="1"/>
        <end position="18"/>
    </location>
</feature>
<keyword evidence="5" id="KW-1185">Reference proteome</keyword>
<keyword evidence="1" id="KW-0597">Phosphoprotein</keyword>
<evidence type="ECO:0000256" key="2">
    <source>
        <dbReference type="ARBA" id="ARBA00022703"/>
    </source>
</evidence>
<dbReference type="AlphaFoldDB" id="A0A3Q2XFR5"/>
<keyword evidence="2" id="KW-0053">Apoptosis</keyword>
<dbReference type="OrthoDB" id="9948726at2759"/>
<name>A0A3Q2XFR5_HIPCM</name>
<proteinExistence type="predicted"/>
<dbReference type="PANTHER" id="PTHR14965">
    <property type="entry name" value="SI:CH73-248E21.1"/>
    <property type="match status" value="1"/>
</dbReference>
<dbReference type="SUPFAM" id="SSF56854">
    <property type="entry name" value="Bcl-2 inhibitors of programmed cell death"/>
    <property type="match status" value="1"/>
</dbReference>
<reference evidence="4" key="1">
    <citation type="submission" date="2025-08" db="UniProtKB">
        <authorList>
            <consortium name="Ensembl"/>
        </authorList>
    </citation>
    <scope>IDENTIFICATION</scope>
</reference>
<sequence>MANGRVEIHDPFANHDDLSGPSSDADSLQNTLEFRLLMAYTKKRQRLRQKRSQLSVKDGGPLPDRSQEETTPTKTKKKIKWKILPSILVCVKPQTAKRPKESEAENIVFEEGFRSVSPVELNESEEMDEVASRLTEIADDIPFAPPELETDSPDDEEDANVEKLIGVLLRECGDKFDEMVTKDLKEALRSTQLFWNYGFFEKLMKTLLKRMGLFNADPEAPGPQTSPKTQMAVTCEVTSRLSAANTLPMNRLLGYGATYLQNHFSSWAKQQGGYEAAFDDDDDDDVQ</sequence>
<dbReference type="GeneTree" id="ENSGT00940000154318"/>
<feature type="region of interest" description="Disordered" evidence="3">
    <location>
        <begin position="45"/>
        <end position="76"/>
    </location>
</feature>
<dbReference type="GeneID" id="109532630"/>
<dbReference type="Proteomes" id="UP000264820">
    <property type="component" value="Unplaced"/>
</dbReference>
<dbReference type="InterPro" id="IPR036834">
    <property type="entry name" value="Bcl-2-like_sf"/>
</dbReference>
<dbReference type="STRING" id="109280.ENSHCOP00000002507"/>
<dbReference type="Ensembl" id="ENSHCOT00000010301.1">
    <property type="protein sequence ID" value="ENSHCOP00000002507.1"/>
    <property type="gene ID" value="ENSHCOG00000003659.1"/>
</dbReference>
<protein>
    <submittedName>
        <fullName evidence="4">BCL2 like 14</fullName>
    </submittedName>
</protein>
<evidence type="ECO:0000313" key="5">
    <source>
        <dbReference type="Proteomes" id="UP000264820"/>
    </source>
</evidence>
<dbReference type="GO" id="GO:2001236">
    <property type="term" value="P:regulation of extrinsic apoptotic signaling pathway"/>
    <property type="evidence" value="ECO:0007669"/>
    <property type="project" value="TreeGrafter"/>
</dbReference>
<dbReference type="OMA" id="QIALTCE"/>
<accession>A0A3Q2XFR5</accession>
<reference evidence="4" key="2">
    <citation type="submission" date="2025-09" db="UniProtKB">
        <authorList>
            <consortium name="Ensembl"/>
        </authorList>
    </citation>
    <scope>IDENTIFICATION</scope>
</reference>
<dbReference type="GO" id="GO:0006915">
    <property type="term" value="P:apoptotic process"/>
    <property type="evidence" value="ECO:0007669"/>
    <property type="project" value="UniProtKB-KW"/>
</dbReference>
<evidence type="ECO:0000313" key="4">
    <source>
        <dbReference type="Ensembl" id="ENSHCOP00000002507.1"/>
    </source>
</evidence>
<dbReference type="RefSeq" id="XP_019753132.1">
    <property type="nucleotide sequence ID" value="XM_019897573.1"/>
</dbReference>
<evidence type="ECO:0000256" key="1">
    <source>
        <dbReference type="ARBA" id="ARBA00022553"/>
    </source>
</evidence>